<dbReference type="InterPro" id="IPR009368">
    <property type="entry name" value="DUF1024"/>
</dbReference>
<name>A0A2H4J2P4_9CAUD</name>
<sequence>MTNREQIEQAVISAGAFNGNDTDELLSEISKVYEKADALDEIKEYTLDKIEMLTLRQEYAPRPSQFEYFGNLLTVFKAIKIKINELERGE</sequence>
<reference evidence="1" key="1">
    <citation type="submission" date="2017-06" db="EMBL/GenBank/DDBJ databases">
        <title>Novel phages from South African skin metaviromes.</title>
        <authorList>
            <person name="van Zyl L.J."/>
            <person name="Abrahams Y."/>
            <person name="Stander E.A."/>
            <person name="Kirby B.M."/>
            <person name="Clavaud C."/>
            <person name="Farcet C."/>
            <person name="Breton L."/>
            <person name="Trindade M.I."/>
        </authorList>
    </citation>
    <scope>NUCLEOTIDE SEQUENCE</scope>
</reference>
<accession>A0A2H4J2P4</accession>
<evidence type="ECO:0000313" key="1">
    <source>
        <dbReference type="EMBL" id="ASN69384.1"/>
    </source>
</evidence>
<gene>
    <name evidence="1" type="ORF">10S14_62</name>
</gene>
<proteinExistence type="predicted"/>
<organism evidence="1">
    <name type="scientific">uncultured Caudovirales phage</name>
    <dbReference type="NCBI Taxonomy" id="2100421"/>
    <lineage>
        <taxon>Viruses</taxon>
        <taxon>Duplodnaviria</taxon>
        <taxon>Heunggongvirae</taxon>
        <taxon>Uroviricota</taxon>
        <taxon>Caudoviricetes</taxon>
        <taxon>Peduoviridae</taxon>
        <taxon>Maltschvirus</taxon>
        <taxon>Maltschvirus maltsch</taxon>
    </lineage>
</organism>
<dbReference type="EMBL" id="MF417889">
    <property type="protein sequence ID" value="ASN69384.1"/>
    <property type="molecule type" value="Genomic_DNA"/>
</dbReference>
<protein>
    <submittedName>
        <fullName evidence="1">Uncharacterized protein</fullName>
    </submittedName>
</protein>
<dbReference type="Pfam" id="PF06260">
    <property type="entry name" value="DUF1024"/>
    <property type="match status" value="1"/>
</dbReference>